<evidence type="ECO:0000259" key="8">
    <source>
        <dbReference type="Pfam" id="PF07980"/>
    </source>
</evidence>
<dbReference type="InterPro" id="IPR012944">
    <property type="entry name" value="SusD_RagB_dom"/>
</dbReference>
<keyword evidence="11" id="KW-1185">Reference proteome</keyword>
<evidence type="ECO:0000256" key="3">
    <source>
        <dbReference type="ARBA" id="ARBA00022729"/>
    </source>
</evidence>
<dbReference type="Pfam" id="PF07980">
    <property type="entry name" value="SusD_RagB"/>
    <property type="match status" value="1"/>
</dbReference>
<feature type="signal peptide" evidence="7">
    <location>
        <begin position="1"/>
        <end position="22"/>
    </location>
</feature>
<protein>
    <submittedName>
        <fullName evidence="10">RagB/SusD family nutrient uptake outer membrane protein</fullName>
    </submittedName>
</protein>
<feature type="chain" id="PRO_5046478260" evidence="7">
    <location>
        <begin position="23"/>
        <end position="595"/>
    </location>
</feature>
<keyword evidence="3 7" id="KW-0732">Signal</keyword>
<evidence type="ECO:0000256" key="6">
    <source>
        <dbReference type="SAM" id="MobiDB-lite"/>
    </source>
</evidence>
<evidence type="ECO:0000313" key="11">
    <source>
        <dbReference type="Proteomes" id="UP001596106"/>
    </source>
</evidence>
<dbReference type="Pfam" id="PF14322">
    <property type="entry name" value="SusD-like_3"/>
    <property type="match status" value="1"/>
</dbReference>
<evidence type="ECO:0000256" key="4">
    <source>
        <dbReference type="ARBA" id="ARBA00023136"/>
    </source>
</evidence>
<organism evidence="10 11">
    <name type="scientific">Larkinella bovis</name>
    <dbReference type="NCBI Taxonomy" id="683041"/>
    <lineage>
        <taxon>Bacteria</taxon>
        <taxon>Pseudomonadati</taxon>
        <taxon>Bacteroidota</taxon>
        <taxon>Cytophagia</taxon>
        <taxon>Cytophagales</taxon>
        <taxon>Spirosomataceae</taxon>
        <taxon>Larkinella</taxon>
    </lineage>
</organism>
<dbReference type="InterPro" id="IPR033985">
    <property type="entry name" value="SusD-like_N"/>
</dbReference>
<feature type="compositionally biased region" description="Polar residues" evidence="6">
    <location>
        <begin position="289"/>
        <end position="300"/>
    </location>
</feature>
<evidence type="ECO:0000313" key="10">
    <source>
        <dbReference type="EMBL" id="MFC5410765.1"/>
    </source>
</evidence>
<evidence type="ECO:0000256" key="5">
    <source>
        <dbReference type="ARBA" id="ARBA00023237"/>
    </source>
</evidence>
<evidence type="ECO:0000256" key="1">
    <source>
        <dbReference type="ARBA" id="ARBA00004442"/>
    </source>
</evidence>
<keyword evidence="4" id="KW-0472">Membrane</keyword>
<comment type="similarity">
    <text evidence="2">Belongs to the SusD family.</text>
</comment>
<dbReference type="Gene3D" id="1.25.40.390">
    <property type="match status" value="1"/>
</dbReference>
<gene>
    <name evidence="10" type="ORF">ACFPMF_15690</name>
</gene>
<name>A0ABW0IDY1_9BACT</name>
<dbReference type="Proteomes" id="UP001596106">
    <property type="component" value="Unassembled WGS sequence"/>
</dbReference>
<dbReference type="InterPro" id="IPR011990">
    <property type="entry name" value="TPR-like_helical_dom_sf"/>
</dbReference>
<evidence type="ECO:0000259" key="9">
    <source>
        <dbReference type="Pfam" id="PF14322"/>
    </source>
</evidence>
<evidence type="ECO:0000256" key="2">
    <source>
        <dbReference type="ARBA" id="ARBA00006275"/>
    </source>
</evidence>
<evidence type="ECO:0000256" key="7">
    <source>
        <dbReference type="SAM" id="SignalP"/>
    </source>
</evidence>
<proteinExistence type="inferred from homology"/>
<dbReference type="RefSeq" id="WP_379846763.1">
    <property type="nucleotide sequence ID" value="NZ_JBHSMA010000004.1"/>
</dbReference>
<feature type="domain" description="SusD-like N-terminal" evidence="9">
    <location>
        <begin position="92"/>
        <end position="225"/>
    </location>
</feature>
<sequence>MKTKKYYRLLLLLGLCQPLVSCQDEFLTQLPVGSYSVSTVATAAGIQQALIGAYSQLNGTNDWASYGMNTPGGAMIGIMGGEAHKGSTLTDQSWMNFMERYEVNTNSSGANFRFLYNAVFLCNTVLSILPDVKDITEAKRAQVAAEARFLRGHYYFLLKRWYKNIPWVESISEFRVPNTDASGNYINIWPQIQADFDFARKNLPPTQADPGRPNKWAADAYYAKILIYRANEGESPNGYTEALTVLNDVVANGVTTKGQKYALEANYHDNFDATKENGVESVFAVQHSANDGTNSTTNGNMEIRGASGKNPEAPGMGRGSGFYTPSQWFADHFRVDEKGLPYLDMYATNPKGIKNDDGLKSSDPFVPETAPVDPRLDWSLGRRGIPFLDYGVNPGANWVYTPVESGPYIQKKFHIRKSEDGIYQMAGTAFNALNVNIIRFADVLLLAAELEARVGSLEKARTYVNQIRNRMVQNSSNPANWVQNATNTGPAANYKIGLYPAGHPAFAGKEAALKAILYERTLELGLEGHRFFDVIRFGADVEEFNAYIAAESQTRTFLKGAVYTRVPDMILPIPQEVIDNSYENGKPTLKQNPGY</sequence>
<keyword evidence="5" id="KW-0998">Cell outer membrane</keyword>
<comment type="caution">
    <text evidence="10">The sequence shown here is derived from an EMBL/GenBank/DDBJ whole genome shotgun (WGS) entry which is preliminary data.</text>
</comment>
<accession>A0ABW0IDY1</accession>
<feature type="region of interest" description="Disordered" evidence="6">
    <location>
        <begin position="289"/>
        <end position="318"/>
    </location>
</feature>
<dbReference type="SUPFAM" id="SSF48452">
    <property type="entry name" value="TPR-like"/>
    <property type="match status" value="1"/>
</dbReference>
<comment type="subcellular location">
    <subcellularLocation>
        <location evidence="1">Cell outer membrane</location>
    </subcellularLocation>
</comment>
<feature type="domain" description="RagB/SusD" evidence="8">
    <location>
        <begin position="280"/>
        <end position="595"/>
    </location>
</feature>
<reference evidence="11" key="1">
    <citation type="journal article" date="2019" name="Int. J. Syst. Evol. Microbiol.">
        <title>The Global Catalogue of Microorganisms (GCM) 10K type strain sequencing project: providing services to taxonomists for standard genome sequencing and annotation.</title>
        <authorList>
            <consortium name="The Broad Institute Genomics Platform"/>
            <consortium name="The Broad Institute Genome Sequencing Center for Infectious Disease"/>
            <person name="Wu L."/>
            <person name="Ma J."/>
        </authorList>
    </citation>
    <scope>NUCLEOTIDE SEQUENCE [LARGE SCALE GENOMIC DNA]</scope>
    <source>
        <strain evidence="11">CCUG 55250</strain>
    </source>
</reference>
<dbReference type="EMBL" id="JBHSMA010000004">
    <property type="protein sequence ID" value="MFC5410765.1"/>
    <property type="molecule type" value="Genomic_DNA"/>
</dbReference>